<dbReference type="CDD" id="cd06460">
    <property type="entry name" value="M32_Taq"/>
    <property type="match status" value="1"/>
</dbReference>
<reference evidence="4" key="2">
    <citation type="submission" date="2020-09" db="EMBL/GenBank/DDBJ databases">
        <authorList>
            <person name="Sun Q."/>
            <person name="Kim S."/>
        </authorList>
    </citation>
    <scope>NUCLEOTIDE SEQUENCE</scope>
    <source>
        <strain evidence="4">KCTC 12988</strain>
    </source>
</reference>
<evidence type="ECO:0000256" key="1">
    <source>
        <dbReference type="PIRNR" id="PIRNR006615"/>
    </source>
</evidence>
<dbReference type="Proteomes" id="UP000644507">
    <property type="component" value="Unassembled WGS sequence"/>
</dbReference>
<feature type="binding site" evidence="2">
    <location>
        <position position="316"/>
    </location>
    <ligand>
        <name>Zn(2+)</name>
        <dbReference type="ChEBI" id="CHEBI:29105"/>
        <note>catalytic</note>
    </ligand>
</feature>
<keyword evidence="2" id="KW-0862">Zinc</keyword>
<evidence type="ECO:0000256" key="2">
    <source>
        <dbReference type="PIRSR" id="PIRSR006615-1"/>
    </source>
</evidence>
<keyword evidence="1 2" id="KW-0479">Metal-binding</keyword>
<keyword evidence="5" id="KW-1185">Reference proteome</keyword>
<comment type="caution">
    <text evidence="4">The sequence shown here is derived from an EMBL/GenBank/DDBJ whole genome shotgun (WGS) entry which is preliminary data.</text>
</comment>
<reference evidence="4" key="1">
    <citation type="journal article" date="2014" name="Int. J. Syst. Evol. Microbiol.">
        <title>Complete genome sequence of Corynebacterium casei LMG S-19264T (=DSM 44701T), isolated from a smear-ripened cheese.</title>
        <authorList>
            <consortium name="US DOE Joint Genome Institute (JGI-PGF)"/>
            <person name="Walter F."/>
            <person name="Albersmeier A."/>
            <person name="Kalinowski J."/>
            <person name="Ruckert C."/>
        </authorList>
    </citation>
    <scope>NUCLEOTIDE SEQUENCE</scope>
    <source>
        <strain evidence="4">KCTC 12988</strain>
    </source>
</reference>
<protein>
    <recommendedName>
        <fullName evidence="1">Metal-dependent carboxypeptidase</fullName>
        <ecNumber evidence="1">3.4.17.19</ecNumber>
    </recommendedName>
</protein>
<dbReference type="Gene3D" id="1.10.1370.30">
    <property type="match status" value="1"/>
</dbReference>
<dbReference type="Pfam" id="PF02074">
    <property type="entry name" value="Peptidase_M32"/>
    <property type="match status" value="1"/>
</dbReference>
<dbReference type="PROSITE" id="PS52034">
    <property type="entry name" value="PEPTIDASE_M32"/>
    <property type="match status" value="1"/>
</dbReference>
<dbReference type="PANTHER" id="PTHR34217">
    <property type="entry name" value="METAL-DEPENDENT CARBOXYPEPTIDASE"/>
    <property type="match status" value="1"/>
</dbReference>
<evidence type="ECO:0000313" key="5">
    <source>
        <dbReference type="Proteomes" id="UP000644507"/>
    </source>
</evidence>
<name>A0A918TLG9_9BACT</name>
<dbReference type="PANTHER" id="PTHR34217:SF1">
    <property type="entry name" value="CARBOXYPEPTIDASE 1"/>
    <property type="match status" value="1"/>
</dbReference>
<sequence>MQTRKSNDTAREQIPLVKLLILPKTLPMSAFDRLSERLREKHLYASAASTLGWDQETYLPERGVAHRADQLALLSGKIHELGTSDSFRAALEDAEAEALSGQEANLRELRHHFDLTTRIPQALVEKESQASSMGKAAWAKARADNDFATFAPHLEKLLVIAREKAELWGYEDEPYTALLSCYERGANTTEVANLFDTLQDDLVDIAAQAVEASRQIPADLLLGPAPIESQQTLNREIAESIGFDFSAGRIDTTTHPFCTTLGPCDVRLTTRYDENDFASSLFGILHEAGHGLYEQGTPSDQAHLPSGDPVSLGIHESQSRLWENHVGRSRPFWEKWLPRAQELFPHLRALDLNQFLIAINRSDYTFVRVEADEATYDLHILLRFELERKLLNGELQVKDIPAAWNARFEQLFNMVPSTDTEGCLQDIHWAMGGLGYFPTYSLGNLNAAQLFQTAMGSSTISTAFAKADTAPLLSWLQQEIHSKGATLLPQELMKSATGRPTEGADYLTHLRSRFSA</sequence>
<dbReference type="GO" id="GO:0046872">
    <property type="term" value="F:metal ion binding"/>
    <property type="evidence" value="ECO:0007669"/>
    <property type="project" value="UniProtKB-KW"/>
</dbReference>
<evidence type="ECO:0000313" key="4">
    <source>
        <dbReference type="EMBL" id="GHC52862.1"/>
    </source>
</evidence>
<comment type="cofactor">
    <cofactor evidence="2">
        <name>Zn(2+)</name>
        <dbReference type="ChEBI" id="CHEBI:29105"/>
    </cofactor>
    <text evidence="2">Binds 1 zinc ion per subunit.</text>
</comment>
<keyword evidence="1" id="KW-0378">Hydrolase</keyword>
<keyword evidence="1" id="KW-0645">Protease</keyword>
<dbReference type="AlphaFoldDB" id="A0A918TLG9"/>
<dbReference type="EMBL" id="BMXI01000007">
    <property type="protein sequence ID" value="GHC52862.1"/>
    <property type="molecule type" value="Genomic_DNA"/>
</dbReference>
<dbReference type="GO" id="GO:0006508">
    <property type="term" value="P:proteolysis"/>
    <property type="evidence" value="ECO:0007669"/>
    <property type="project" value="UniProtKB-UniRule"/>
</dbReference>
<dbReference type="PRINTS" id="PR00998">
    <property type="entry name" value="CRBOXYPTASET"/>
</dbReference>
<feature type="binding site" evidence="2">
    <location>
        <position position="286"/>
    </location>
    <ligand>
        <name>Zn(2+)</name>
        <dbReference type="ChEBI" id="CHEBI:29105"/>
        <note>catalytic</note>
    </ligand>
</feature>
<gene>
    <name evidence="4" type="ORF">GCM10007100_19060</name>
</gene>
<comment type="catalytic activity">
    <reaction evidence="1">
        <text>Release of a C-terminal amino acid with broad specificity, except for -Pro.</text>
        <dbReference type="EC" id="3.4.17.19"/>
    </reaction>
</comment>
<comment type="similarity">
    <text evidence="1">Belongs to the peptidase M32 family.</text>
</comment>
<keyword evidence="1" id="KW-0482">Metalloprotease</keyword>
<dbReference type="EC" id="3.4.17.19" evidence="1"/>
<dbReference type="GO" id="GO:0004181">
    <property type="term" value="F:metallocarboxypeptidase activity"/>
    <property type="evidence" value="ECO:0007669"/>
    <property type="project" value="UniProtKB-UniRule"/>
</dbReference>
<proteinExistence type="inferred from homology"/>
<feature type="binding site" evidence="2">
    <location>
        <position position="290"/>
    </location>
    <ligand>
        <name>Zn(2+)</name>
        <dbReference type="ChEBI" id="CHEBI:29105"/>
        <note>catalytic</note>
    </ligand>
</feature>
<evidence type="ECO:0000256" key="3">
    <source>
        <dbReference type="PIRSR" id="PIRSR006615-2"/>
    </source>
</evidence>
<feature type="active site" description="Proton donor/acceptor" evidence="3">
    <location>
        <position position="287"/>
    </location>
</feature>
<accession>A0A918TLG9</accession>
<comment type="function">
    <text evidence="1">Broad specificity carboxypetidase that releases amino acids sequentially from the C-terminus, including neutral, aromatic, polar and basic residues.</text>
</comment>
<keyword evidence="1 4" id="KW-0121">Carboxypeptidase</keyword>
<organism evidence="4 5">
    <name type="scientific">Roseibacillus persicicus</name>
    <dbReference type="NCBI Taxonomy" id="454148"/>
    <lineage>
        <taxon>Bacteria</taxon>
        <taxon>Pseudomonadati</taxon>
        <taxon>Verrucomicrobiota</taxon>
        <taxon>Verrucomicrobiia</taxon>
        <taxon>Verrucomicrobiales</taxon>
        <taxon>Verrucomicrobiaceae</taxon>
        <taxon>Roseibacillus</taxon>
    </lineage>
</organism>
<dbReference type="SUPFAM" id="SSF55486">
    <property type="entry name" value="Metalloproteases ('zincins'), catalytic domain"/>
    <property type="match status" value="1"/>
</dbReference>
<dbReference type="PIRSF" id="PIRSF006615">
    <property type="entry name" value="Zn_crbxpep_Taq"/>
    <property type="match status" value="1"/>
</dbReference>
<dbReference type="InterPro" id="IPR001333">
    <property type="entry name" value="Peptidase_M32_Taq"/>
</dbReference>